<dbReference type="GO" id="GO:0016301">
    <property type="term" value="F:kinase activity"/>
    <property type="evidence" value="ECO:0007669"/>
    <property type="project" value="UniProtKB-KW"/>
</dbReference>
<keyword evidence="8" id="KW-0547">Nucleotide-binding</keyword>
<keyword evidence="6" id="KW-0479">Metal-binding</keyword>
<dbReference type="UniPathway" id="UPA00087">
    <property type="reaction ID" value="UER00172"/>
</dbReference>
<evidence type="ECO:0000256" key="11">
    <source>
        <dbReference type="ARBA" id="ARBA00022842"/>
    </source>
</evidence>
<dbReference type="FunFam" id="3.40.50.2020:FF:000005">
    <property type="entry name" value="Ribose-phosphate pyrophosphokinase 1"/>
    <property type="match status" value="1"/>
</dbReference>
<dbReference type="InterPro" id="IPR000836">
    <property type="entry name" value="PRTase_dom"/>
</dbReference>
<dbReference type="InterPro" id="IPR005946">
    <property type="entry name" value="Rib-P_diPkinase"/>
</dbReference>
<dbReference type="GO" id="GO:0006164">
    <property type="term" value="P:purine nucleotide biosynthetic process"/>
    <property type="evidence" value="ECO:0007669"/>
    <property type="project" value="TreeGrafter"/>
</dbReference>
<keyword evidence="9 14" id="KW-0418">Kinase</keyword>
<keyword evidence="7" id="KW-0545">Nucleotide biosynthesis</keyword>
<dbReference type="GO" id="GO:0005737">
    <property type="term" value="C:cytoplasm"/>
    <property type="evidence" value="ECO:0007669"/>
    <property type="project" value="TreeGrafter"/>
</dbReference>
<dbReference type="AlphaFoldDB" id="A0A6B2FXL3"/>
<evidence type="ECO:0000256" key="5">
    <source>
        <dbReference type="ARBA" id="ARBA00022679"/>
    </source>
</evidence>
<dbReference type="EMBL" id="GHBR01000593">
    <property type="protein sequence ID" value="NDJ96117.1"/>
    <property type="molecule type" value="Transcribed_RNA"/>
</dbReference>
<dbReference type="CDD" id="cd06223">
    <property type="entry name" value="PRTases_typeI"/>
    <property type="match status" value="1"/>
</dbReference>
<dbReference type="PANTHER" id="PTHR10210:SF32">
    <property type="entry name" value="RIBOSE-PHOSPHATE PYROPHOSPHOKINASE 2"/>
    <property type="match status" value="1"/>
</dbReference>
<dbReference type="InterPro" id="IPR029057">
    <property type="entry name" value="PRTase-like"/>
</dbReference>
<dbReference type="GO" id="GO:0004749">
    <property type="term" value="F:ribose phosphate diphosphokinase activity"/>
    <property type="evidence" value="ECO:0007669"/>
    <property type="project" value="UniProtKB-EC"/>
</dbReference>
<dbReference type="EC" id="2.7.6.1" evidence="4"/>
<dbReference type="NCBIfam" id="TIGR01251">
    <property type="entry name" value="ribP_PPkin"/>
    <property type="match status" value="1"/>
</dbReference>
<proteinExistence type="inferred from homology"/>
<evidence type="ECO:0000256" key="12">
    <source>
        <dbReference type="ARBA" id="ARBA00026067"/>
    </source>
</evidence>
<evidence type="ECO:0000256" key="2">
    <source>
        <dbReference type="ARBA" id="ARBA00004996"/>
    </source>
</evidence>
<keyword evidence="10" id="KW-0067">ATP-binding</keyword>
<dbReference type="Gene3D" id="3.40.50.2020">
    <property type="match status" value="2"/>
</dbReference>
<evidence type="ECO:0000256" key="8">
    <source>
        <dbReference type="ARBA" id="ARBA00022741"/>
    </source>
</evidence>
<evidence type="ECO:0000256" key="1">
    <source>
        <dbReference type="ARBA" id="ARBA00003018"/>
    </source>
</evidence>
<dbReference type="InterPro" id="IPR000842">
    <property type="entry name" value="PRib_PP_synth_CS"/>
</dbReference>
<comment type="function">
    <text evidence="1">Catalyzes the synthesis of phosphoribosylpyrophosphate (PRPP) that is essential for nucleotide synthesis.</text>
</comment>
<dbReference type="PANTHER" id="PTHR10210">
    <property type="entry name" value="RIBOSE-PHOSPHATE DIPHOSPHOKINASE FAMILY MEMBER"/>
    <property type="match status" value="1"/>
</dbReference>
<evidence type="ECO:0000256" key="4">
    <source>
        <dbReference type="ARBA" id="ARBA00013247"/>
    </source>
</evidence>
<sequence>MLMAAGTDHIITMDLHASQIQGFFDIPVDNLIAEPLFIEWIKGNVPNYRSAILISPDAGGVKRVASIADFLQVEFALIHKERLVANQVSNMIIVGNVAGKDVILIDDMADTCGTVIKAAERYFLQIIFRLKEAGAKKIFVMCVHGIFSGDAIEQLKTSQIDSIVVTNTIYNKENLDRLAQIKNLHVNQFLYNSRQLILVLFYLRLYVARRATNQSHFFSKIS</sequence>
<evidence type="ECO:0000256" key="7">
    <source>
        <dbReference type="ARBA" id="ARBA00022727"/>
    </source>
</evidence>
<accession>A0A6B2FXL3</accession>
<dbReference type="GO" id="GO:0000287">
    <property type="term" value="F:magnesium ion binding"/>
    <property type="evidence" value="ECO:0007669"/>
    <property type="project" value="InterPro"/>
</dbReference>
<evidence type="ECO:0000256" key="13">
    <source>
        <dbReference type="ARBA" id="ARBA00049535"/>
    </source>
</evidence>
<name>A0A6B2FXL3_MYXSQ</name>
<dbReference type="GO" id="GO:0006015">
    <property type="term" value="P:5-phosphoribose 1-diphosphate biosynthetic process"/>
    <property type="evidence" value="ECO:0007669"/>
    <property type="project" value="UniProtKB-UniPathway"/>
</dbReference>
<keyword evidence="11" id="KW-0460">Magnesium</keyword>
<dbReference type="SUPFAM" id="SSF53271">
    <property type="entry name" value="PRTase-like"/>
    <property type="match status" value="1"/>
</dbReference>
<evidence type="ECO:0000256" key="9">
    <source>
        <dbReference type="ARBA" id="ARBA00022777"/>
    </source>
</evidence>
<organism evidence="14">
    <name type="scientific">Myxobolus squamalis</name>
    <name type="common">Myxosporean</name>
    <dbReference type="NCBI Taxonomy" id="59785"/>
    <lineage>
        <taxon>Eukaryota</taxon>
        <taxon>Metazoa</taxon>
        <taxon>Cnidaria</taxon>
        <taxon>Myxozoa</taxon>
        <taxon>Myxosporea</taxon>
        <taxon>Bivalvulida</taxon>
        <taxon>Platysporina</taxon>
        <taxon>Myxobolidae</taxon>
        <taxon>Myxobolus</taxon>
    </lineage>
</organism>
<comment type="pathway">
    <text evidence="2">Metabolic intermediate biosynthesis; 5-phospho-alpha-D-ribose 1-diphosphate biosynthesis; 5-phospho-alpha-D-ribose 1-diphosphate from D-ribose 5-phosphate (route I): step 1/1.</text>
</comment>
<comment type="catalytic activity">
    <reaction evidence="13">
        <text>D-ribose 5-phosphate + ATP = 5-phospho-alpha-D-ribose 1-diphosphate + AMP + H(+)</text>
        <dbReference type="Rhea" id="RHEA:15609"/>
        <dbReference type="ChEBI" id="CHEBI:15378"/>
        <dbReference type="ChEBI" id="CHEBI:30616"/>
        <dbReference type="ChEBI" id="CHEBI:58017"/>
        <dbReference type="ChEBI" id="CHEBI:78346"/>
        <dbReference type="ChEBI" id="CHEBI:456215"/>
        <dbReference type="EC" id="2.7.6.1"/>
    </reaction>
</comment>
<evidence type="ECO:0000256" key="10">
    <source>
        <dbReference type="ARBA" id="ARBA00022840"/>
    </source>
</evidence>
<keyword evidence="5" id="KW-0808">Transferase</keyword>
<reference evidence="14" key="1">
    <citation type="submission" date="2018-11" db="EMBL/GenBank/DDBJ databases">
        <title>Myxobolus squamalis genome and transcriptome.</title>
        <authorList>
            <person name="Yahalomi D."/>
            <person name="Atkinson S.D."/>
            <person name="Neuhof M."/>
            <person name="Chang E.S."/>
            <person name="Philippe H."/>
            <person name="Cartwright P."/>
            <person name="Bartholomew J.L."/>
            <person name="Huchon D."/>
        </authorList>
    </citation>
    <scope>NUCLEOTIDE SEQUENCE</scope>
    <source>
        <strain evidence="14">71B08</strain>
        <tissue evidence="14">Whole</tissue>
    </source>
</reference>
<dbReference type="GO" id="GO:0005524">
    <property type="term" value="F:ATP binding"/>
    <property type="evidence" value="ECO:0007669"/>
    <property type="project" value="UniProtKB-KW"/>
</dbReference>
<evidence type="ECO:0000313" key="14">
    <source>
        <dbReference type="EMBL" id="NDJ96117.1"/>
    </source>
</evidence>
<evidence type="ECO:0000256" key="6">
    <source>
        <dbReference type="ARBA" id="ARBA00022723"/>
    </source>
</evidence>
<comment type="subunit">
    <text evidence="12">Homodimer. The active form is probably a hexamer composed of 3 homodimers.</text>
</comment>
<dbReference type="Pfam" id="PF14572">
    <property type="entry name" value="Pribosyl_synth"/>
    <property type="match status" value="1"/>
</dbReference>
<comment type="similarity">
    <text evidence="3">Belongs to the ribose-phosphate pyrophosphokinase family.</text>
</comment>
<evidence type="ECO:0000256" key="3">
    <source>
        <dbReference type="ARBA" id="ARBA00006478"/>
    </source>
</evidence>
<protein>
    <recommendedName>
        <fullName evidence="4">ribose-phosphate diphosphokinase</fullName>
        <ecNumber evidence="4">2.7.6.1</ecNumber>
    </recommendedName>
</protein>
<dbReference type="GO" id="GO:0009156">
    <property type="term" value="P:ribonucleoside monophosphate biosynthetic process"/>
    <property type="evidence" value="ECO:0007669"/>
    <property type="project" value="InterPro"/>
</dbReference>
<dbReference type="PROSITE" id="PS00114">
    <property type="entry name" value="PRPP_SYNTHASE"/>
    <property type="match status" value="1"/>
</dbReference>
<dbReference type="GO" id="GO:0002189">
    <property type="term" value="C:ribose phosphate diphosphokinase complex"/>
    <property type="evidence" value="ECO:0007669"/>
    <property type="project" value="TreeGrafter"/>
</dbReference>